<keyword evidence="6" id="KW-1185">Reference proteome</keyword>
<dbReference type="GO" id="GO:0046872">
    <property type="term" value="F:metal ion binding"/>
    <property type="evidence" value="ECO:0007669"/>
    <property type="project" value="UniProtKB-KW"/>
</dbReference>
<dbReference type="InterPro" id="IPR023214">
    <property type="entry name" value="HAD_sf"/>
</dbReference>
<keyword evidence="4" id="KW-0460">Magnesium</keyword>
<evidence type="ECO:0000256" key="3">
    <source>
        <dbReference type="ARBA" id="ARBA00022801"/>
    </source>
</evidence>
<protein>
    <submittedName>
        <fullName evidence="5">Uncharacterized protein</fullName>
    </submittedName>
</protein>
<reference evidence="5" key="1">
    <citation type="submission" date="2020-11" db="EMBL/GenBank/DDBJ databases">
        <authorList>
            <person name="Tran Van P."/>
        </authorList>
    </citation>
    <scope>NUCLEOTIDE SEQUENCE</scope>
</reference>
<evidence type="ECO:0000313" key="5">
    <source>
        <dbReference type="EMBL" id="CAD7635511.1"/>
    </source>
</evidence>
<evidence type="ECO:0000313" key="6">
    <source>
        <dbReference type="Proteomes" id="UP000759131"/>
    </source>
</evidence>
<gene>
    <name evidence="5" type="ORF">OSB1V03_LOCUS15902</name>
</gene>
<name>A0A7R9L5W3_9ACAR</name>
<dbReference type="AlphaFoldDB" id="A0A7R9L5W3"/>
<dbReference type="InterPro" id="IPR036412">
    <property type="entry name" value="HAD-like_sf"/>
</dbReference>
<evidence type="ECO:0000256" key="4">
    <source>
        <dbReference type="ARBA" id="ARBA00022842"/>
    </source>
</evidence>
<accession>A0A7R9L5W3</accession>
<dbReference type="PANTHER" id="PTHR12103:SF12">
    <property type="entry name" value="FI20020P1"/>
    <property type="match status" value="1"/>
</dbReference>
<dbReference type="Pfam" id="PF05761">
    <property type="entry name" value="5_nucleotid"/>
    <property type="match status" value="2"/>
</dbReference>
<dbReference type="EMBL" id="CAJPIZ010017033">
    <property type="protein sequence ID" value="CAG2115941.1"/>
    <property type="molecule type" value="Genomic_DNA"/>
</dbReference>
<evidence type="ECO:0000256" key="1">
    <source>
        <dbReference type="ARBA" id="ARBA00009589"/>
    </source>
</evidence>
<dbReference type="OrthoDB" id="409330at2759"/>
<dbReference type="PANTHER" id="PTHR12103">
    <property type="entry name" value="5'-NUCLEOTIDASE DOMAIN-CONTAINING"/>
    <property type="match status" value="1"/>
</dbReference>
<dbReference type="SUPFAM" id="SSF56784">
    <property type="entry name" value="HAD-like"/>
    <property type="match status" value="1"/>
</dbReference>
<organism evidence="5">
    <name type="scientific">Medioppia subpectinata</name>
    <dbReference type="NCBI Taxonomy" id="1979941"/>
    <lineage>
        <taxon>Eukaryota</taxon>
        <taxon>Metazoa</taxon>
        <taxon>Ecdysozoa</taxon>
        <taxon>Arthropoda</taxon>
        <taxon>Chelicerata</taxon>
        <taxon>Arachnida</taxon>
        <taxon>Acari</taxon>
        <taxon>Acariformes</taxon>
        <taxon>Sarcoptiformes</taxon>
        <taxon>Oribatida</taxon>
        <taxon>Brachypylina</taxon>
        <taxon>Oppioidea</taxon>
        <taxon>Oppiidae</taxon>
        <taxon>Medioppia</taxon>
    </lineage>
</organism>
<keyword evidence="3" id="KW-0378">Hydrolase</keyword>
<proteinExistence type="inferred from homology"/>
<sequence length="167" mass="19666">MIDENLIHKYLDKHNSLNPFLHRLKDNNKKMFLITNSPFKFVPFRHYDIESDCQKWEKVSTLERGNIYMEGTVHQLLEMTGWKGNSILYFGDQIYSDLADITLNFGWRTGAIIVELEREIKTFNSEDFREAVSALQALQLLIDESHKTNDNHLLDQLIQQRDALSDY</sequence>
<comment type="similarity">
    <text evidence="1">Belongs to the 5'(3')-deoxyribonucleotidase family.</text>
</comment>
<dbReference type="Proteomes" id="UP000759131">
    <property type="component" value="Unassembled WGS sequence"/>
</dbReference>
<dbReference type="EMBL" id="OC871608">
    <property type="protein sequence ID" value="CAD7635511.1"/>
    <property type="molecule type" value="Genomic_DNA"/>
</dbReference>
<dbReference type="GO" id="GO:0008253">
    <property type="term" value="F:5'-nucleotidase activity"/>
    <property type="evidence" value="ECO:0007669"/>
    <property type="project" value="TreeGrafter"/>
</dbReference>
<keyword evidence="2" id="KW-0479">Metal-binding</keyword>
<dbReference type="Gene3D" id="3.40.50.1000">
    <property type="entry name" value="HAD superfamily/HAD-like"/>
    <property type="match status" value="2"/>
</dbReference>
<evidence type="ECO:0000256" key="2">
    <source>
        <dbReference type="ARBA" id="ARBA00022723"/>
    </source>
</evidence>
<dbReference type="InterPro" id="IPR008380">
    <property type="entry name" value="HAD-SF_hydro_IG_5-nucl"/>
</dbReference>